<comment type="caution">
    <text evidence="1">The sequence shown here is derived from an EMBL/GenBank/DDBJ whole genome shotgun (WGS) entry which is preliminary data.</text>
</comment>
<accession>A0A7K0BS86</accession>
<proteinExistence type="predicted"/>
<organism evidence="1 2">
    <name type="scientific">Actinomadura macrotermitis</name>
    <dbReference type="NCBI Taxonomy" id="2585200"/>
    <lineage>
        <taxon>Bacteria</taxon>
        <taxon>Bacillati</taxon>
        <taxon>Actinomycetota</taxon>
        <taxon>Actinomycetes</taxon>
        <taxon>Streptosporangiales</taxon>
        <taxon>Thermomonosporaceae</taxon>
        <taxon>Actinomadura</taxon>
    </lineage>
</organism>
<evidence type="ECO:0000313" key="2">
    <source>
        <dbReference type="Proteomes" id="UP000487268"/>
    </source>
</evidence>
<keyword evidence="2" id="KW-1185">Reference proteome</keyword>
<sequence length="474" mass="53758">MIGELSDQDLLLAGAIIYWCEGGKAKPHSGRNRVEMINSDPMVIELFLRFLAVAGVEGDRLRFQIQIHETADLEGAQRFWSELVGVEAGQFNRTGIKPVSRQTNRKNTGADYRGCLRIGVLRSAELYHQIAGWAHVAMSAAARGLRDDFGETRLMNDGAIVPSARLAPEDVDSGGLPDEARALRRRAVELRRAGWSRAAIGRALNLRDGAILGQLLRGEPPATEWLERASAWERIEEQAHELRAQGWGYRRISDRLAVPRWQVQAWLRESEEPGSPQAPEEDIRVEAMRKYWKERTARSGIESRLVSEAAAEQIGEMGLREILMAGALAYWCEGAKDKPYRLYERVRFINSDPLLVRAFLGFLRAAEVDRSRWSLRLHIHESGDLERARDFWMQETGLPRSAFAKDRIKRHVPKIVYSEERQQEYHGCLEVDVAKSADLYRRVEGWAIGAMVGERRAEERWREAAGTDPPTGTR</sequence>
<gene>
    <name evidence="1" type="ORF">ACRB68_20700</name>
</gene>
<dbReference type="Proteomes" id="UP000487268">
    <property type="component" value="Unassembled WGS sequence"/>
</dbReference>
<dbReference type="AlphaFoldDB" id="A0A7K0BS86"/>
<dbReference type="EMBL" id="WEGH01000001">
    <property type="protein sequence ID" value="MQY04021.1"/>
    <property type="molecule type" value="Genomic_DNA"/>
</dbReference>
<protein>
    <submittedName>
        <fullName evidence="1">Uncharacterized protein</fullName>
    </submittedName>
</protein>
<name>A0A7K0BS86_9ACTN</name>
<evidence type="ECO:0000313" key="1">
    <source>
        <dbReference type="EMBL" id="MQY04021.1"/>
    </source>
</evidence>
<reference evidence="1 2" key="1">
    <citation type="submission" date="2019-10" db="EMBL/GenBank/DDBJ databases">
        <title>Actinomadura rubteroloni sp. nov. and Actinomadura macrotermitis sp. nov., isolated from the gut of fungus growing-termite Macrotermes natalensis.</title>
        <authorList>
            <person name="Benndorf R."/>
            <person name="Martin K."/>
            <person name="Kuefner M."/>
            <person name="De Beer W."/>
            <person name="Kaster A.-K."/>
            <person name="Vollmers J."/>
            <person name="Poulsen M."/>
            <person name="Beemelmanns C."/>
        </authorList>
    </citation>
    <scope>NUCLEOTIDE SEQUENCE [LARGE SCALE GENOMIC DNA]</scope>
    <source>
        <strain evidence="1 2">RB68</strain>
    </source>
</reference>